<proteinExistence type="predicted"/>
<evidence type="ECO:0000313" key="3">
    <source>
        <dbReference type="Proteomes" id="UP000529783"/>
    </source>
</evidence>
<evidence type="ECO:0000256" key="1">
    <source>
        <dbReference type="SAM" id="MobiDB-lite"/>
    </source>
</evidence>
<feature type="region of interest" description="Disordered" evidence="1">
    <location>
        <begin position="79"/>
        <end position="103"/>
    </location>
</feature>
<gene>
    <name evidence="2" type="ORF">BJY14_007731</name>
</gene>
<dbReference type="AlphaFoldDB" id="A0A7Y9EPV9"/>
<feature type="compositionally biased region" description="Polar residues" evidence="1">
    <location>
        <begin position="217"/>
        <end position="228"/>
    </location>
</feature>
<protein>
    <submittedName>
        <fullName evidence="2">Uncharacterized protein</fullName>
    </submittedName>
</protein>
<feature type="region of interest" description="Disordered" evidence="1">
    <location>
        <begin position="216"/>
        <end position="235"/>
    </location>
</feature>
<comment type="caution">
    <text evidence="2">The sequence shown here is derived from an EMBL/GenBank/DDBJ whole genome shotgun (WGS) entry which is preliminary data.</text>
</comment>
<reference evidence="2 3" key="1">
    <citation type="submission" date="2020-07" db="EMBL/GenBank/DDBJ databases">
        <title>Sequencing the genomes of 1000 actinobacteria strains.</title>
        <authorList>
            <person name="Klenk H.-P."/>
        </authorList>
    </citation>
    <scope>NUCLEOTIDE SEQUENCE [LARGE SCALE GENOMIC DNA]</scope>
    <source>
        <strain evidence="2 3">DSM 40398</strain>
    </source>
</reference>
<sequence>MIGPLRRREGVSQNAKVKNGGELIQIAGDLVTHLHYHETGGPIGPSREAGGRSTDTAVGGQDSLSEDPAAVPVAVAGNRKAGLGSSPAQRPQTPSEQQPRGRARKWWVTGAALLLTVACAAGVTAQARRGDDQAGKGAATPKTPAAERTAGVPCRPRGGAVSGTVAPGRPPTAYAPGGAGRAELNIERRRMLLTDDRRDGCATILAVTTDHGDLGTWANTHSGPRNGTPTPPKLIDMPRIDTIGWLKFRVCLGEVIQGRPTVREEGRCGPWTTADLKAAGR</sequence>
<feature type="region of interest" description="Disordered" evidence="1">
    <location>
        <begin position="37"/>
        <end position="67"/>
    </location>
</feature>
<evidence type="ECO:0000313" key="2">
    <source>
        <dbReference type="EMBL" id="NYD51748.1"/>
    </source>
</evidence>
<keyword evidence="3" id="KW-1185">Reference proteome</keyword>
<dbReference type="Proteomes" id="UP000529783">
    <property type="component" value="Unassembled WGS sequence"/>
</dbReference>
<organism evidence="2 3">
    <name type="scientific">Actinomadura luteofluorescens</name>
    <dbReference type="NCBI Taxonomy" id="46163"/>
    <lineage>
        <taxon>Bacteria</taxon>
        <taxon>Bacillati</taxon>
        <taxon>Actinomycetota</taxon>
        <taxon>Actinomycetes</taxon>
        <taxon>Streptosporangiales</taxon>
        <taxon>Thermomonosporaceae</taxon>
        <taxon>Actinomadura</taxon>
    </lineage>
</organism>
<dbReference type="EMBL" id="JACCBA010000001">
    <property type="protein sequence ID" value="NYD51748.1"/>
    <property type="molecule type" value="Genomic_DNA"/>
</dbReference>
<feature type="compositionally biased region" description="Polar residues" evidence="1">
    <location>
        <begin position="86"/>
        <end position="98"/>
    </location>
</feature>
<accession>A0A7Y9EPV9</accession>
<name>A0A7Y9EPV9_9ACTN</name>
<feature type="region of interest" description="Disordered" evidence="1">
    <location>
        <begin position="127"/>
        <end position="179"/>
    </location>
</feature>